<evidence type="ECO:0000256" key="1">
    <source>
        <dbReference type="SAM" id="Phobius"/>
    </source>
</evidence>
<evidence type="ECO:0000313" key="3">
    <source>
        <dbReference type="EMBL" id="MDV6227471.1"/>
    </source>
</evidence>
<feature type="transmembrane region" description="Helical" evidence="1">
    <location>
        <begin position="95"/>
        <end position="111"/>
    </location>
</feature>
<name>A0ABU4AML3_9HYPH</name>
<keyword evidence="1" id="KW-0812">Transmembrane</keyword>
<dbReference type="Pfam" id="PF07331">
    <property type="entry name" value="TctB"/>
    <property type="match status" value="1"/>
</dbReference>
<feature type="transmembrane region" description="Helical" evidence="1">
    <location>
        <begin position="73"/>
        <end position="89"/>
    </location>
</feature>
<evidence type="ECO:0000259" key="2">
    <source>
        <dbReference type="Pfam" id="PF07331"/>
    </source>
</evidence>
<dbReference type="RefSeq" id="WP_317561732.1">
    <property type="nucleotide sequence ID" value="NZ_JAWLIP010000006.1"/>
</dbReference>
<keyword evidence="4" id="KW-1185">Reference proteome</keyword>
<dbReference type="Proteomes" id="UP001185659">
    <property type="component" value="Unassembled WGS sequence"/>
</dbReference>
<feature type="transmembrane region" description="Helical" evidence="1">
    <location>
        <begin position="118"/>
        <end position="139"/>
    </location>
</feature>
<evidence type="ECO:0000313" key="4">
    <source>
        <dbReference type="Proteomes" id="UP001185659"/>
    </source>
</evidence>
<accession>A0ABU4AML3</accession>
<feature type="transmembrane region" description="Helical" evidence="1">
    <location>
        <begin position="35"/>
        <end position="52"/>
    </location>
</feature>
<feature type="domain" description="DUF1468" evidence="2">
    <location>
        <begin position="11"/>
        <end position="142"/>
    </location>
</feature>
<comment type="caution">
    <text evidence="3">The sequence shown here is derived from an EMBL/GenBank/DDBJ whole genome shotgun (WGS) entry which is preliminary data.</text>
</comment>
<reference evidence="3 4" key="1">
    <citation type="submission" date="2023-10" db="EMBL/GenBank/DDBJ databases">
        <authorList>
            <person name="Venkata Ramana C."/>
            <person name="Sasikala C."/>
            <person name="Dhurka M."/>
        </authorList>
    </citation>
    <scope>NUCLEOTIDE SEQUENCE [LARGE SCALE GENOMIC DNA]</scope>
    <source>
        <strain evidence="3 4">KCTC 32151</strain>
    </source>
</reference>
<proteinExistence type="predicted"/>
<keyword evidence="1" id="KW-0472">Membrane</keyword>
<sequence length="152" mass="16203">MRRAVFESGFALAAVVLSLLGLLEAWRYSGEGGLMPRGVMTLMLVLSGLWLAQSVSALRQADEPMLAPTSAQLRGALLLIVAGAALLFGMRFVGFYTSAAIIVPTLAWGLGYRNLKGLLIGTVLFVCVLIAVFRFLLVVPLPPEIILLPFGG</sequence>
<protein>
    <submittedName>
        <fullName evidence="3">Tripartite tricarboxylate transporter TctB family protein</fullName>
    </submittedName>
</protein>
<dbReference type="InterPro" id="IPR009936">
    <property type="entry name" value="DUF1468"/>
</dbReference>
<organism evidence="3 4">
    <name type="scientific">Nitratireductor aquimarinus</name>
    <dbReference type="NCBI Taxonomy" id="889300"/>
    <lineage>
        <taxon>Bacteria</taxon>
        <taxon>Pseudomonadati</taxon>
        <taxon>Pseudomonadota</taxon>
        <taxon>Alphaproteobacteria</taxon>
        <taxon>Hyphomicrobiales</taxon>
        <taxon>Phyllobacteriaceae</taxon>
        <taxon>Nitratireductor</taxon>
    </lineage>
</organism>
<keyword evidence="1" id="KW-1133">Transmembrane helix</keyword>
<gene>
    <name evidence="3" type="ORF">R2G56_14320</name>
</gene>
<dbReference type="EMBL" id="JAWLIP010000006">
    <property type="protein sequence ID" value="MDV6227471.1"/>
    <property type="molecule type" value="Genomic_DNA"/>
</dbReference>